<accession>A0A644TWJ7</accession>
<proteinExistence type="predicted"/>
<evidence type="ECO:0000313" key="1">
    <source>
        <dbReference type="EMBL" id="MPL70572.1"/>
    </source>
</evidence>
<gene>
    <name evidence="1" type="ORF">SDC9_16329</name>
</gene>
<organism evidence="1">
    <name type="scientific">bioreactor metagenome</name>
    <dbReference type="NCBI Taxonomy" id="1076179"/>
    <lineage>
        <taxon>unclassified sequences</taxon>
        <taxon>metagenomes</taxon>
        <taxon>ecological metagenomes</taxon>
    </lineage>
</organism>
<protein>
    <submittedName>
        <fullName evidence="1">Uncharacterized protein</fullName>
    </submittedName>
</protein>
<reference evidence="1" key="1">
    <citation type="submission" date="2019-08" db="EMBL/GenBank/DDBJ databases">
        <authorList>
            <person name="Kucharzyk K."/>
            <person name="Murdoch R.W."/>
            <person name="Higgins S."/>
            <person name="Loffler F."/>
        </authorList>
    </citation>
    <scope>NUCLEOTIDE SEQUENCE</scope>
</reference>
<name>A0A644TWJ7_9ZZZZ</name>
<sequence length="85" mass="9812">MKKALICLALFLLAVQIPSFSQSLSKRDGQFTQEELVLDDKFISLNVDHFNTSLLLMLSYYYPGQFIFIDNEVKDLVDEYVNGKE</sequence>
<comment type="caution">
    <text evidence="1">The sequence shown here is derived from an EMBL/GenBank/DDBJ whole genome shotgun (WGS) entry which is preliminary data.</text>
</comment>
<dbReference type="EMBL" id="VSSQ01000053">
    <property type="protein sequence ID" value="MPL70572.1"/>
    <property type="molecule type" value="Genomic_DNA"/>
</dbReference>
<dbReference type="AlphaFoldDB" id="A0A644TWJ7"/>